<name>A0A0N7HY08_9FLAO</name>
<dbReference type="RefSeq" id="WP_054724159.1">
    <property type="nucleotide sequence ID" value="NZ_CP012898.1"/>
</dbReference>
<protein>
    <submittedName>
        <fullName evidence="1">Ribonuclease Z</fullName>
    </submittedName>
</protein>
<dbReference type="Proteomes" id="UP000057981">
    <property type="component" value="Chromosome"/>
</dbReference>
<sequence length="110" mass="12665">MILSQDGNISIITQEKATVIELVKKIQALYPKFKNNNIIVNLTSLNKITKQDVIEFLEISNTHRAAKHSFIVVTNKINFEESLEEIIVVPTQQEAYDIIEMEEMERDLGF</sequence>
<dbReference type="KEGG" id="ahz:APS56_01660"/>
<gene>
    <name evidence="1" type="ORF">APS56_01660</name>
</gene>
<dbReference type="Gene3D" id="3.30.750.24">
    <property type="entry name" value="STAS domain"/>
    <property type="match status" value="1"/>
</dbReference>
<keyword evidence="2" id="KW-1185">Reference proteome</keyword>
<reference evidence="1 2" key="1">
    <citation type="submission" date="2015-10" db="EMBL/GenBank/DDBJ databases">
        <authorList>
            <person name="Gilbert D.G."/>
        </authorList>
    </citation>
    <scope>NUCLEOTIDE SEQUENCE [LARGE SCALE GENOMIC DNA]</scope>
    <source>
        <strain evidence="2">HZ-22</strain>
    </source>
</reference>
<evidence type="ECO:0000313" key="2">
    <source>
        <dbReference type="Proteomes" id="UP000057981"/>
    </source>
</evidence>
<proteinExistence type="predicted"/>
<organism evidence="1 2">
    <name type="scientific">Pseudalgibacter alginicilyticus</name>
    <dbReference type="NCBI Taxonomy" id="1736674"/>
    <lineage>
        <taxon>Bacteria</taxon>
        <taxon>Pseudomonadati</taxon>
        <taxon>Bacteroidota</taxon>
        <taxon>Flavobacteriia</taxon>
        <taxon>Flavobacteriales</taxon>
        <taxon>Flavobacteriaceae</taxon>
        <taxon>Pseudalgibacter</taxon>
    </lineage>
</organism>
<evidence type="ECO:0000313" key="1">
    <source>
        <dbReference type="EMBL" id="ALJ03934.1"/>
    </source>
</evidence>
<dbReference type="AlphaFoldDB" id="A0A0N7HY08"/>
<dbReference type="OrthoDB" id="1442602at2"/>
<dbReference type="STRING" id="1736674.APS56_01660"/>
<accession>A0A0N7HY08</accession>
<dbReference type="EMBL" id="CP012898">
    <property type="protein sequence ID" value="ALJ03934.1"/>
    <property type="molecule type" value="Genomic_DNA"/>
</dbReference>
<dbReference type="InterPro" id="IPR036513">
    <property type="entry name" value="STAS_dom_sf"/>
</dbReference>
<dbReference type="PATRIC" id="fig|1736674.3.peg.348"/>